<gene>
    <name evidence="4" type="ORF">GIB67_006504</name>
</gene>
<dbReference type="Proteomes" id="UP000541444">
    <property type="component" value="Unassembled WGS sequence"/>
</dbReference>
<evidence type="ECO:0008006" key="6">
    <source>
        <dbReference type="Google" id="ProtNLM"/>
    </source>
</evidence>
<dbReference type="GO" id="GO:0004497">
    <property type="term" value="F:monooxygenase activity"/>
    <property type="evidence" value="ECO:0007669"/>
    <property type="project" value="UniProtKB-KW"/>
</dbReference>
<keyword evidence="3" id="KW-0472">Membrane</keyword>
<evidence type="ECO:0000313" key="5">
    <source>
        <dbReference type="Proteomes" id="UP000541444"/>
    </source>
</evidence>
<name>A0A7J7LES6_9MAGN</name>
<dbReference type="PANTHER" id="PTHR45934">
    <property type="entry name" value="FAD/NAD(P)-BINDING OXIDOREDUCTASE FAMILY PROTEIN"/>
    <property type="match status" value="1"/>
</dbReference>
<keyword evidence="1" id="KW-0560">Oxidoreductase</keyword>
<dbReference type="Gene3D" id="3.50.50.60">
    <property type="entry name" value="FAD/NAD(P)-binding domain"/>
    <property type="match status" value="1"/>
</dbReference>
<comment type="caution">
    <text evidence="4">The sequence shown here is derived from an EMBL/GenBank/DDBJ whole genome shotgun (WGS) entry which is preliminary data.</text>
</comment>
<dbReference type="OrthoDB" id="1878542at2759"/>
<sequence>MELKEDIVIIGAGIVGLATTLAIKRVGIRAKVLEKSYELRTTGATLTLFPNVWLSLDALGVSNKLISIYAPNKGGYVTIVSSGACTGHLSFIQRVCSYQLKIWMWLCDDLDVGLTLAQGLHSKKLLEAPAVELPMNTIHFLTKINSIAPYTVDGSPITILHFDDGTLIKMKILIRRDRVHSLIARFLGLSAPVSSGRWVVRGISVYPQSRDFDKKFQQFLHEGCQAGIVPLNDTNIYWFLASNSKPIKGVNVAFKYVACLGRMDLTPTIAELTCQTVLYLEQCVELAIVISCEDGKKGSGRGERVGLVGVMMALERTDGVYLKGGKMHTHEALKMRLIDEVSDLLNEPSISSRDEEKISDIEEFQIATNVPLEVVVHDVNSVR</sequence>
<protein>
    <recommendedName>
        <fullName evidence="6">FAD-binding domain-containing protein</fullName>
    </recommendedName>
</protein>
<evidence type="ECO:0000313" key="4">
    <source>
        <dbReference type="EMBL" id="KAF6141059.1"/>
    </source>
</evidence>
<dbReference type="SUPFAM" id="SSF51905">
    <property type="entry name" value="FAD/NAD(P)-binding domain"/>
    <property type="match status" value="1"/>
</dbReference>
<reference evidence="4 5" key="1">
    <citation type="journal article" date="2020" name="IScience">
        <title>Genome Sequencing of the Endangered Kingdonia uniflora (Circaeasteraceae, Ranunculales) Reveals Potential Mechanisms of Evolutionary Specialization.</title>
        <authorList>
            <person name="Sun Y."/>
            <person name="Deng T."/>
            <person name="Zhang A."/>
            <person name="Moore M.J."/>
            <person name="Landis J.B."/>
            <person name="Lin N."/>
            <person name="Zhang H."/>
            <person name="Zhang X."/>
            <person name="Huang J."/>
            <person name="Zhang X."/>
            <person name="Sun H."/>
            <person name="Wang H."/>
        </authorList>
    </citation>
    <scope>NUCLEOTIDE SEQUENCE [LARGE SCALE GENOMIC DNA]</scope>
    <source>
        <strain evidence="4">TB1705</strain>
        <tissue evidence="4">Leaf</tissue>
    </source>
</reference>
<dbReference type="EMBL" id="JACGCM010002332">
    <property type="protein sequence ID" value="KAF6141059.1"/>
    <property type="molecule type" value="Genomic_DNA"/>
</dbReference>
<feature type="transmembrane region" description="Helical" evidence="3">
    <location>
        <begin position="6"/>
        <end position="23"/>
    </location>
</feature>
<proteinExistence type="predicted"/>
<dbReference type="AlphaFoldDB" id="A0A7J7LES6"/>
<keyword evidence="3" id="KW-1133">Transmembrane helix</keyword>
<evidence type="ECO:0000256" key="3">
    <source>
        <dbReference type="SAM" id="Phobius"/>
    </source>
</evidence>
<evidence type="ECO:0000256" key="2">
    <source>
        <dbReference type="ARBA" id="ARBA00023033"/>
    </source>
</evidence>
<keyword evidence="3" id="KW-0812">Transmembrane</keyword>
<organism evidence="4 5">
    <name type="scientific">Kingdonia uniflora</name>
    <dbReference type="NCBI Taxonomy" id="39325"/>
    <lineage>
        <taxon>Eukaryota</taxon>
        <taxon>Viridiplantae</taxon>
        <taxon>Streptophyta</taxon>
        <taxon>Embryophyta</taxon>
        <taxon>Tracheophyta</taxon>
        <taxon>Spermatophyta</taxon>
        <taxon>Magnoliopsida</taxon>
        <taxon>Ranunculales</taxon>
        <taxon>Circaeasteraceae</taxon>
        <taxon>Kingdonia</taxon>
    </lineage>
</organism>
<dbReference type="InterPro" id="IPR036188">
    <property type="entry name" value="FAD/NAD-bd_sf"/>
</dbReference>
<evidence type="ECO:0000256" key="1">
    <source>
        <dbReference type="ARBA" id="ARBA00023002"/>
    </source>
</evidence>
<dbReference type="InterPro" id="IPR044560">
    <property type="entry name" value="MOase"/>
</dbReference>
<dbReference type="PANTHER" id="PTHR45934:SF1">
    <property type="entry name" value="OS04G0423100 PROTEIN"/>
    <property type="match status" value="1"/>
</dbReference>
<keyword evidence="2" id="KW-0503">Monooxygenase</keyword>
<keyword evidence="5" id="KW-1185">Reference proteome</keyword>
<accession>A0A7J7LES6</accession>